<evidence type="ECO:0000313" key="3">
    <source>
        <dbReference type="Proteomes" id="UP000242942"/>
    </source>
</evidence>
<dbReference type="EMBL" id="LT594595">
    <property type="protein sequence ID" value="SCQ16699.1"/>
    <property type="molecule type" value="Genomic_DNA"/>
</dbReference>
<organism evidence="2 3">
    <name type="scientific">Plasmodium ovale</name>
    <name type="common">malaria parasite P. ovale</name>
    <dbReference type="NCBI Taxonomy" id="36330"/>
    <lineage>
        <taxon>Eukaryota</taxon>
        <taxon>Sar</taxon>
        <taxon>Alveolata</taxon>
        <taxon>Apicomplexa</taxon>
        <taxon>Aconoidasida</taxon>
        <taxon>Haemosporida</taxon>
        <taxon>Plasmodiidae</taxon>
        <taxon>Plasmodium</taxon>
        <taxon>Plasmodium (Plasmodium)</taxon>
    </lineage>
</organism>
<dbReference type="OrthoDB" id="372405at2759"/>
<reference evidence="2 3" key="1">
    <citation type="submission" date="2016-06" db="EMBL/GenBank/DDBJ databases">
        <authorList>
            <consortium name="Pathogen Informatics"/>
        </authorList>
    </citation>
    <scope>NUCLEOTIDE SEQUENCE [LARGE SCALE GENOMIC DNA]</scope>
    <source>
        <strain evidence="2">PocGH01</strain>
    </source>
</reference>
<dbReference type="VEuPathDB" id="PlasmoDB:PocGH01_14013800"/>
<evidence type="ECO:0000313" key="2">
    <source>
        <dbReference type="EMBL" id="SCQ16699.1"/>
    </source>
</evidence>
<proteinExistence type="predicted"/>
<evidence type="ECO:0008006" key="4">
    <source>
        <dbReference type="Google" id="ProtNLM"/>
    </source>
</evidence>
<dbReference type="VEuPathDB" id="PlasmoDB:POWCR01_140008500"/>
<dbReference type="AlphaFoldDB" id="A0A1D3U9B0"/>
<dbReference type="Proteomes" id="UP000242942">
    <property type="component" value="Chromosome 14"/>
</dbReference>
<gene>
    <name evidence="2" type="primary">PocGH01_14013800</name>
    <name evidence="2" type="ORF">POCGH01_14013800</name>
</gene>
<feature type="signal peptide" evidence="1">
    <location>
        <begin position="1"/>
        <end position="18"/>
    </location>
</feature>
<keyword evidence="3" id="KW-1185">Reference proteome</keyword>
<name>A0A1D3U9B0_PLAOA</name>
<evidence type="ECO:0000256" key="1">
    <source>
        <dbReference type="SAM" id="SignalP"/>
    </source>
</evidence>
<feature type="chain" id="PRO_5008922186" description="PIR protein" evidence="1">
    <location>
        <begin position="19"/>
        <end position="194"/>
    </location>
</feature>
<sequence>MPHHLTSFVAALTGSISSGTCCGCIPFSFSPAVTPAVASSTAPLSAVLPNTTIPAAVASQSAVSSTPVLTSLMVFFAPLLAFYKKCNLFEETKESKIEKVDKICQCNLTNPDDNYQKDDSPNGQSYLSEQPMYEKNLQNENSSSDNEMTDQCKLNGKVEFNLLSHEKSPPISHYSVHTSENTDTALFRNSSAHF</sequence>
<protein>
    <recommendedName>
        <fullName evidence="4">PIR protein</fullName>
    </recommendedName>
</protein>
<keyword evidence="1" id="KW-0732">Signal</keyword>
<accession>A0A1D3U9B0</accession>